<dbReference type="SUPFAM" id="SSF54236">
    <property type="entry name" value="Ubiquitin-like"/>
    <property type="match status" value="2"/>
</dbReference>
<keyword evidence="2" id="KW-1185">Reference proteome</keyword>
<reference evidence="3" key="1">
    <citation type="submission" date="2025-08" db="UniProtKB">
        <authorList>
            <consortium name="RefSeq"/>
        </authorList>
    </citation>
    <scope>IDENTIFICATION</scope>
</reference>
<dbReference type="PROSITE" id="PS50053">
    <property type="entry name" value="UBIQUITIN_2"/>
    <property type="match status" value="2"/>
</dbReference>
<proteinExistence type="predicted"/>
<evidence type="ECO:0000313" key="3">
    <source>
        <dbReference type="RefSeq" id="XP_031438825.1"/>
    </source>
</evidence>
<dbReference type="InterPro" id="IPR000626">
    <property type="entry name" value="Ubiquitin-like_dom"/>
</dbReference>
<gene>
    <name evidence="3" type="primary">LOC116224132</name>
</gene>
<dbReference type="GeneID" id="116224132"/>
<protein>
    <submittedName>
        <fullName evidence="3">Polyubiquitin-like</fullName>
    </submittedName>
</protein>
<dbReference type="AlphaFoldDB" id="A0A6P8GVL8"/>
<sequence length="157" mass="17248">MDIQIKFLNGHTYSLPVNSSITVGDLKKRIEDLRGDAPARQRLSNGNGINFSNDFSSLSAIGLKSGSCVVVLVTDPAPIQPIQVILKNEKSQISTYDVMPGETVKAFKIKVYSKLKVEVDQQRLIFEGKQLDDDRKLESYGIGSMSTIFLTLALRGG</sequence>
<dbReference type="Proteomes" id="UP000515152">
    <property type="component" value="Chromosome 16"/>
</dbReference>
<feature type="domain" description="Ubiquitin-like" evidence="1">
    <location>
        <begin position="1"/>
        <end position="78"/>
    </location>
</feature>
<accession>A0A6P8GVL8</accession>
<organism evidence="2 3">
    <name type="scientific">Clupea harengus</name>
    <name type="common">Atlantic herring</name>
    <dbReference type="NCBI Taxonomy" id="7950"/>
    <lineage>
        <taxon>Eukaryota</taxon>
        <taxon>Metazoa</taxon>
        <taxon>Chordata</taxon>
        <taxon>Craniata</taxon>
        <taxon>Vertebrata</taxon>
        <taxon>Euteleostomi</taxon>
        <taxon>Actinopterygii</taxon>
        <taxon>Neopterygii</taxon>
        <taxon>Teleostei</taxon>
        <taxon>Clupei</taxon>
        <taxon>Clupeiformes</taxon>
        <taxon>Clupeoidei</taxon>
        <taxon>Clupeidae</taxon>
        <taxon>Clupea</taxon>
    </lineage>
</organism>
<dbReference type="CDD" id="cd17039">
    <property type="entry name" value="Ubl_ubiquitin_like"/>
    <property type="match status" value="1"/>
</dbReference>
<dbReference type="InterPro" id="IPR050158">
    <property type="entry name" value="Ubiquitin_ubiquitin-like"/>
</dbReference>
<dbReference type="SMART" id="SM00213">
    <property type="entry name" value="UBQ"/>
    <property type="match status" value="2"/>
</dbReference>
<name>A0A6P8GVL8_CLUHA</name>
<dbReference type="Pfam" id="PF00240">
    <property type="entry name" value="ubiquitin"/>
    <property type="match status" value="2"/>
</dbReference>
<dbReference type="PANTHER" id="PTHR10666">
    <property type="entry name" value="UBIQUITIN"/>
    <property type="match status" value="1"/>
</dbReference>
<dbReference type="InterPro" id="IPR029071">
    <property type="entry name" value="Ubiquitin-like_domsf"/>
</dbReference>
<dbReference type="OrthoDB" id="1885901at2759"/>
<feature type="domain" description="Ubiquitin-like" evidence="1">
    <location>
        <begin position="82"/>
        <end position="157"/>
    </location>
</feature>
<dbReference type="RefSeq" id="XP_031438825.1">
    <property type="nucleotide sequence ID" value="XM_031582965.1"/>
</dbReference>
<evidence type="ECO:0000259" key="1">
    <source>
        <dbReference type="PROSITE" id="PS50053"/>
    </source>
</evidence>
<dbReference type="PRINTS" id="PR00348">
    <property type="entry name" value="UBIQUITIN"/>
</dbReference>
<dbReference type="KEGG" id="char:116224132"/>
<evidence type="ECO:0000313" key="2">
    <source>
        <dbReference type="Proteomes" id="UP000515152"/>
    </source>
</evidence>
<dbReference type="Gene3D" id="3.10.20.90">
    <property type="entry name" value="Phosphatidylinositol 3-kinase Catalytic Subunit, Chain A, domain 1"/>
    <property type="match status" value="2"/>
</dbReference>
<dbReference type="InterPro" id="IPR019956">
    <property type="entry name" value="Ubiquitin_dom"/>
</dbReference>